<name>A0AAP2DAU8_9BACT</name>
<feature type="transmembrane region" description="Helical" evidence="6">
    <location>
        <begin position="348"/>
        <end position="365"/>
    </location>
</feature>
<keyword evidence="4 6" id="KW-1133">Transmembrane helix</keyword>
<evidence type="ECO:0000313" key="7">
    <source>
        <dbReference type="EMBL" id="MBT1687520.1"/>
    </source>
</evidence>
<evidence type="ECO:0000256" key="4">
    <source>
        <dbReference type="ARBA" id="ARBA00022989"/>
    </source>
</evidence>
<evidence type="ECO:0000256" key="5">
    <source>
        <dbReference type="ARBA" id="ARBA00023136"/>
    </source>
</evidence>
<dbReference type="GO" id="GO:0015920">
    <property type="term" value="P:lipopolysaccharide transport"/>
    <property type="evidence" value="ECO:0007669"/>
    <property type="project" value="TreeGrafter"/>
</dbReference>
<feature type="transmembrane region" description="Helical" evidence="6">
    <location>
        <begin position="287"/>
        <end position="304"/>
    </location>
</feature>
<evidence type="ECO:0000256" key="2">
    <source>
        <dbReference type="ARBA" id="ARBA00022475"/>
    </source>
</evidence>
<feature type="transmembrane region" description="Helical" evidence="6">
    <location>
        <begin position="99"/>
        <end position="122"/>
    </location>
</feature>
<sequence length="370" mass="42550">MKLLDKYILKNFLSTFFFVVLILLAIITVIDMTDKMDKFAKAQLQSAQIAQYYLDFVPWIGSLVAPITIFIATVYICARMAGHTEIIAMLSSGMSFRRILVPFFIGAAIVAALMFILNGWVIPNSNKRRVAFEVQYLKNKYYFDKQNIHIQVATNTYLYMKSYNNTNQTGYQFSLEKFQDNKLIEKLTASRIEWDTAKLKWTLRDWRLKKVEKIFHTVGAKPAGDTTLVTTGNEMDTTLVIHPKEFESDYRKYDGMTMNELSEHIHTLRARGSTGIETYEVELYTRYTAPFTIFILVFMGVIVSSRKSRGGTGVQIALGFALSFVFILFFTLFRTYAENGSESLTPQISVWIPNIIFGAVALWMYKYVPR</sequence>
<evidence type="ECO:0000256" key="1">
    <source>
        <dbReference type="ARBA" id="ARBA00004651"/>
    </source>
</evidence>
<comment type="subcellular location">
    <subcellularLocation>
        <location evidence="1">Cell membrane</location>
        <topology evidence="1">Multi-pass membrane protein</topology>
    </subcellularLocation>
</comment>
<dbReference type="Proteomes" id="UP001319180">
    <property type="component" value="Unassembled WGS sequence"/>
</dbReference>
<keyword evidence="3 6" id="KW-0812">Transmembrane</keyword>
<gene>
    <name evidence="7" type="ORF">KK078_13195</name>
</gene>
<keyword evidence="2" id="KW-1003">Cell membrane</keyword>
<dbReference type="PANTHER" id="PTHR33529">
    <property type="entry name" value="SLR0882 PROTEIN-RELATED"/>
    <property type="match status" value="1"/>
</dbReference>
<evidence type="ECO:0000256" key="3">
    <source>
        <dbReference type="ARBA" id="ARBA00022692"/>
    </source>
</evidence>
<dbReference type="InterPro" id="IPR005495">
    <property type="entry name" value="LptG/LptF_permease"/>
</dbReference>
<proteinExistence type="predicted"/>
<feature type="transmembrane region" description="Helical" evidence="6">
    <location>
        <begin position="12"/>
        <end position="30"/>
    </location>
</feature>
<feature type="transmembrane region" description="Helical" evidence="6">
    <location>
        <begin position="316"/>
        <end position="336"/>
    </location>
</feature>
<dbReference type="RefSeq" id="WP_254090752.1">
    <property type="nucleotide sequence ID" value="NZ_JAHESC010000017.1"/>
</dbReference>
<dbReference type="GO" id="GO:0043190">
    <property type="term" value="C:ATP-binding cassette (ABC) transporter complex"/>
    <property type="evidence" value="ECO:0007669"/>
    <property type="project" value="TreeGrafter"/>
</dbReference>
<reference evidence="7 8" key="1">
    <citation type="submission" date="2021-05" db="EMBL/GenBank/DDBJ databases">
        <title>A Polyphasic approach of four new species of the genus Ohtaekwangia: Ohtaekwangia histidinii sp. nov., Ohtaekwangia cretensis sp. nov., Ohtaekwangia indiensis sp. nov., Ohtaekwangia reichenbachii sp. nov. from diverse environment.</title>
        <authorList>
            <person name="Octaviana S."/>
        </authorList>
    </citation>
    <scope>NUCLEOTIDE SEQUENCE [LARGE SCALE GENOMIC DNA]</scope>
    <source>
        <strain evidence="7 8">PWU37</strain>
    </source>
</reference>
<evidence type="ECO:0000313" key="8">
    <source>
        <dbReference type="Proteomes" id="UP001319180"/>
    </source>
</evidence>
<dbReference type="PANTHER" id="PTHR33529:SF8">
    <property type="entry name" value="PERMEASE, YJGP_YJGQ FAMILY"/>
    <property type="match status" value="1"/>
</dbReference>
<keyword evidence="5 6" id="KW-0472">Membrane</keyword>
<comment type="caution">
    <text evidence="7">The sequence shown here is derived from an EMBL/GenBank/DDBJ whole genome shotgun (WGS) entry which is preliminary data.</text>
</comment>
<dbReference type="Pfam" id="PF03739">
    <property type="entry name" value="LptF_LptG"/>
    <property type="match status" value="1"/>
</dbReference>
<evidence type="ECO:0000256" key="6">
    <source>
        <dbReference type="SAM" id="Phobius"/>
    </source>
</evidence>
<dbReference type="EMBL" id="JAHESC010000017">
    <property type="protein sequence ID" value="MBT1687520.1"/>
    <property type="molecule type" value="Genomic_DNA"/>
</dbReference>
<organism evidence="7 8">
    <name type="scientific">Dawidia soli</name>
    <dbReference type="NCBI Taxonomy" id="2782352"/>
    <lineage>
        <taxon>Bacteria</taxon>
        <taxon>Pseudomonadati</taxon>
        <taxon>Bacteroidota</taxon>
        <taxon>Cytophagia</taxon>
        <taxon>Cytophagales</taxon>
        <taxon>Chryseotaleaceae</taxon>
        <taxon>Dawidia</taxon>
    </lineage>
</organism>
<dbReference type="AlphaFoldDB" id="A0AAP2DAU8"/>
<feature type="transmembrane region" description="Helical" evidence="6">
    <location>
        <begin position="56"/>
        <end position="78"/>
    </location>
</feature>
<protein>
    <submittedName>
        <fullName evidence="7">LptF/LptG family permease</fullName>
    </submittedName>
</protein>
<accession>A0AAP2DAU8</accession>
<keyword evidence="8" id="KW-1185">Reference proteome</keyword>